<evidence type="ECO:0000256" key="7">
    <source>
        <dbReference type="ARBA" id="ARBA00022692"/>
    </source>
</evidence>
<evidence type="ECO:0000256" key="11">
    <source>
        <dbReference type="ARBA" id="ARBA00022833"/>
    </source>
</evidence>
<evidence type="ECO:0000256" key="10">
    <source>
        <dbReference type="ARBA" id="ARBA00022777"/>
    </source>
</evidence>
<evidence type="ECO:0000256" key="17">
    <source>
        <dbReference type="ARBA" id="ARBA00048889"/>
    </source>
</evidence>
<dbReference type="AlphaFoldDB" id="J0D1T8"/>
<evidence type="ECO:0000256" key="18">
    <source>
        <dbReference type="PROSITE-ProRule" id="PRU00134"/>
    </source>
</evidence>
<organism evidence="20 21">
    <name type="scientific">Auricularia subglabra (strain TFB-10046 / SS5)</name>
    <name type="common">White-rot fungus</name>
    <name type="synonym">Auricularia delicata (strain TFB10046)</name>
    <dbReference type="NCBI Taxonomy" id="717982"/>
    <lineage>
        <taxon>Eukaryota</taxon>
        <taxon>Fungi</taxon>
        <taxon>Dikarya</taxon>
        <taxon>Basidiomycota</taxon>
        <taxon>Agaricomycotina</taxon>
        <taxon>Agaricomycetes</taxon>
        <taxon>Auriculariales</taxon>
        <taxon>Auriculariaceae</taxon>
        <taxon>Auricularia</taxon>
    </lineage>
</organism>
<comment type="catalytic activity">
    <reaction evidence="17">
        <text>phytol + CTP = phytyl phosphate + CDP + H(+)</text>
        <dbReference type="Rhea" id="RHEA:38055"/>
        <dbReference type="ChEBI" id="CHEBI:15378"/>
        <dbReference type="ChEBI" id="CHEBI:17327"/>
        <dbReference type="ChEBI" id="CHEBI:37563"/>
        <dbReference type="ChEBI" id="CHEBI:58069"/>
        <dbReference type="ChEBI" id="CHEBI:75483"/>
        <dbReference type="EC" id="2.7.1.182"/>
    </reaction>
</comment>
<keyword evidence="6" id="KW-0808">Transferase</keyword>
<dbReference type="InterPro" id="IPR002893">
    <property type="entry name" value="Znf_MYND"/>
</dbReference>
<dbReference type="Pfam" id="PF01753">
    <property type="entry name" value="zf-MYND"/>
    <property type="match status" value="1"/>
</dbReference>
<reference evidence="21" key="1">
    <citation type="journal article" date="2012" name="Science">
        <title>The Paleozoic origin of enzymatic lignin decomposition reconstructed from 31 fungal genomes.</title>
        <authorList>
            <person name="Floudas D."/>
            <person name="Binder M."/>
            <person name="Riley R."/>
            <person name="Barry K."/>
            <person name="Blanchette R.A."/>
            <person name="Henrissat B."/>
            <person name="Martinez A.T."/>
            <person name="Otillar R."/>
            <person name="Spatafora J.W."/>
            <person name="Yadav J.S."/>
            <person name="Aerts A."/>
            <person name="Benoit I."/>
            <person name="Boyd A."/>
            <person name="Carlson A."/>
            <person name="Copeland A."/>
            <person name="Coutinho P.M."/>
            <person name="de Vries R.P."/>
            <person name="Ferreira P."/>
            <person name="Findley K."/>
            <person name="Foster B."/>
            <person name="Gaskell J."/>
            <person name="Glotzer D."/>
            <person name="Gorecki P."/>
            <person name="Heitman J."/>
            <person name="Hesse C."/>
            <person name="Hori C."/>
            <person name="Igarashi K."/>
            <person name="Jurgens J.A."/>
            <person name="Kallen N."/>
            <person name="Kersten P."/>
            <person name="Kohler A."/>
            <person name="Kuees U."/>
            <person name="Kumar T.K.A."/>
            <person name="Kuo A."/>
            <person name="LaButti K."/>
            <person name="Larrondo L.F."/>
            <person name="Lindquist E."/>
            <person name="Ling A."/>
            <person name="Lombard V."/>
            <person name="Lucas S."/>
            <person name="Lundell T."/>
            <person name="Martin R."/>
            <person name="McLaughlin D.J."/>
            <person name="Morgenstern I."/>
            <person name="Morin E."/>
            <person name="Murat C."/>
            <person name="Nagy L.G."/>
            <person name="Nolan M."/>
            <person name="Ohm R.A."/>
            <person name="Patyshakuliyeva A."/>
            <person name="Rokas A."/>
            <person name="Ruiz-Duenas F.J."/>
            <person name="Sabat G."/>
            <person name="Salamov A."/>
            <person name="Samejima M."/>
            <person name="Schmutz J."/>
            <person name="Slot J.C."/>
            <person name="St John F."/>
            <person name="Stenlid J."/>
            <person name="Sun H."/>
            <person name="Sun S."/>
            <person name="Syed K."/>
            <person name="Tsang A."/>
            <person name="Wiebenga A."/>
            <person name="Young D."/>
            <person name="Pisabarro A."/>
            <person name="Eastwood D.C."/>
            <person name="Martin F."/>
            <person name="Cullen D."/>
            <person name="Grigoriev I.V."/>
            <person name="Hibbett D.S."/>
        </authorList>
    </citation>
    <scope>NUCLEOTIDE SEQUENCE [LARGE SCALE GENOMIC DNA]</scope>
    <source>
        <strain evidence="21">TFB10046</strain>
    </source>
</reference>
<evidence type="ECO:0000313" key="20">
    <source>
        <dbReference type="EMBL" id="EJD32552.1"/>
    </source>
</evidence>
<evidence type="ECO:0000256" key="1">
    <source>
        <dbReference type="ARBA" id="ARBA00004141"/>
    </source>
</evidence>
<keyword evidence="13" id="KW-1133">Transmembrane helix</keyword>
<evidence type="ECO:0000256" key="15">
    <source>
        <dbReference type="ARBA" id="ARBA00024015"/>
    </source>
</evidence>
<keyword evidence="11" id="KW-0862">Zinc</keyword>
<keyword evidence="4" id="KW-0150">Chloroplast</keyword>
<proteinExistence type="inferred from homology"/>
<evidence type="ECO:0000256" key="2">
    <source>
        <dbReference type="ARBA" id="ARBA00004229"/>
    </source>
</evidence>
<keyword evidence="14" id="KW-0472">Membrane</keyword>
<dbReference type="EMBL" id="JH688858">
    <property type="protein sequence ID" value="EJD32552.1"/>
    <property type="molecule type" value="Genomic_DNA"/>
</dbReference>
<sequence length="237" mass="25492">PDALLQFTLEYEDLLFRASERGLEVLTARHGPGSELAGDIADLAAALHARLPQPDSALSADVRARVPGTEKPDMAGVLHALIRALSTRRRVCAGPGCGASAHASADPNAAFRACGGCVLVRYCSPECQRNDWKRGHKKACAQFREILAVANPATMDLEQFRRVVAPITQRPEVEYELSLFAAAQGGVLSMDMTLRVNEIHRDAAILTGRPNLLAGASDGMAFVASILRRQEHWASTA</sequence>
<gene>
    <name evidence="20" type="ORF">AURDEDRAFT_178360</name>
</gene>
<dbReference type="InParanoid" id="J0D1T8"/>
<dbReference type="PANTHER" id="PTHR32523">
    <property type="entry name" value="PHYTOL KINASE 1, CHLOROPLASTIC"/>
    <property type="match status" value="1"/>
</dbReference>
<evidence type="ECO:0000259" key="19">
    <source>
        <dbReference type="PROSITE" id="PS50865"/>
    </source>
</evidence>
<dbReference type="GO" id="GO:0008270">
    <property type="term" value="F:zinc ion binding"/>
    <property type="evidence" value="ECO:0007669"/>
    <property type="project" value="UniProtKB-KW"/>
</dbReference>
<keyword evidence="21" id="KW-1185">Reference proteome</keyword>
<evidence type="ECO:0000256" key="6">
    <source>
        <dbReference type="ARBA" id="ARBA00022679"/>
    </source>
</evidence>
<dbReference type="Proteomes" id="UP000006514">
    <property type="component" value="Unassembled WGS sequence"/>
</dbReference>
<evidence type="ECO:0000256" key="14">
    <source>
        <dbReference type="ARBA" id="ARBA00023136"/>
    </source>
</evidence>
<evidence type="ECO:0000256" key="16">
    <source>
        <dbReference type="ARBA" id="ARBA00039024"/>
    </source>
</evidence>
<keyword evidence="8" id="KW-0479">Metal-binding</keyword>
<evidence type="ECO:0000256" key="12">
    <source>
        <dbReference type="ARBA" id="ARBA00022946"/>
    </source>
</evidence>
<dbReference type="KEGG" id="adl:AURDEDRAFT_178360"/>
<dbReference type="PROSITE" id="PS50865">
    <property type="entry name" value="ZF_MYND_2"/>
    <property type="match status" value="1"/>
</dbReference>
<keyword evidence="7" id="KW-0812">Transmembrane</keyword>
<name>J0D1T8_AURST</name>
<accession>J0D1T8</accession>
<keyword evidence="9 18" id="KW-0863">Zinc-finger</keyword>
<feature type="domain" description="MYND-type" evidence="19">
    <location>
        <begin position="94"/>
        <end position="140"/>
    </location>
</feature>
<evidence type="ECO:0000256" key="9">
    <source>
        <dbReference type="ARBA" id="ARBA00022771"/>
    </source>
</evidence>
<feature type="non-terminal residue" evidence="20">
    <location>
        <position position="1"/>
    </location>
</feature>
<comment type="similarity">
    <text evidence="3">Belongs to the polyprenol kinase family.</text>
</comment>
<keyword evidence="5" id="KW-0934">Plastid</keyword>
<evidence type="ECO:0000256" key="13">
    <source>
        <dbReference type="ARBA" id="ARBA00022989"/>
    </source>
</evidence>
<evidence type="ECO:0000256" key="8">
    <source>
        <dbReference type="ARBA" id="ARBA00022723"/>
    </source>
</evidence>
<dbReference type="EC" id="2.7.1.182" evidence="16"/>
<dbReference type="PANTHER" id="PTHR32523:SF8">
    <property type="entry name" value="DOLICHOL KINASE"/>
    <property type="match status" value="1"/>
</dbReference>
<evidence type="ECO:0000256" key="3">
    <source>
        <dbReference type="ARBA" id="ARBA00010794"/>
    </source>
</evidence>
<comment type="pathway">
    <text evidence="15">Cofactor biosynthesis; tocopherol biosynthesis.</text>
</comment>
<dbReference type="InterPro" id="IPR039606">
    <property type="entry name" value="Phytol/farnesol_kinase"/>
</dbReference>
<dbReference type="GO" id="GO:0016020">
    <property type="term" value="C:membrane"/>
    <property type="evidence" value="ECO:0007669"/>
    <property type="project" value="UniProtKB-SubCell"/>
</dbReference>
<protein>
    <recommendedName>
        <fullName evidence="16">phytol kinase</fullName>
        <ecNumber evidence="16">2.7.1.182</ecNumber>
    </recommendedName>
</protein>
<evidence type="ECO:0000256" key="4">
    <source>
        <dbReference type="ARBA" id="ARBA00022528"/>
    </source>
</evidence>
<evidence type="ECO:0000313" key="21">
    <source>
        <dbReference type="Proteomes" id="UP000006514"/>
    </source>
</evidence>
<dbReference type="GO" id="GO:0010276">
    <property type="term" value="F:phytol kinase activity"/>
    <property type="evidence" value="ECO:0007669"/>
    <property type="project" value="UniProtKB-EC"/>
</dbReference>
<keyword evidence="10" id="KW-0418">Kinase</keyword>
<dbReference type="SUPFAM" id="SSF144232">
    <property type="entry name" value="HIT/MYND zinc finger-like"/>
    <property type="match status" value="1"/>
</dbReference>
<evidence type="ECO:0000256" key="5">
    <source>
        <dbReference type="ARBA" id="ARBA00022640"/>
    </source>
</evidence>
<dbReference type="OrthoDB" id="3270853at2759"/>
<comment type="subcellular location">
    <subcellularLocation>
        <location evidence="1">Membrane</location>
        <topology evidence="1">Multi-pass membrane protein</topology>
    </subcellularLocation>
    <subcellularLocation>
        <location evidence="2">Plastid</location>
        <location evidence="2">Chloroplast</location>
    </subcellularLocation>
</comment>
<dbReference type="Gene3D" id="6.10.140.2220">
    <property type="match status" value="1"/>
</dbReference>
<keyword evidence="12" id="KW-0809">Transit peptide</keyword>